<gene>
    <name evidence="1" type="ORF">Q75_07460</name>
</gene>
<dbReference type="STRING" id="1150625.Q75_07460"/>
<evidence type="ECO:0000313" key="2">
    <source>
        <dbReference type="Proteomes" id="UP000074108"/>
    </source>
</evidence>
<dbReference type="Proteomes" id="UP000074108">
    <property type="component" value="Unassembled WGS sequence"/>
</dbReference>
<dbReference type="RefSeq" id="WP_059350944.1">
    <property type="nucleotide sequence ID" value="NZ_LDYG01000028.1"/>
</dbReference>
<sequence>MNSKELEQKIIENYQKDENMMILIFAQWCTNHSLNPTKLYQLAYPFQETHSLNQAISLTVPKEEAGHIATDTVINVLSLFGNDELAEIVSSYGHL</sequence>
<protein>
    <submittedName>
        <fullName evidence="1">Uncharacterized protein</fullName>
    </submittedName>
</protein>
<dbReference type="AlphaFoldDB" id="A0A147K869"/>
<dbReference type="PATRIC" id="fig|1150625.3.peg.1570"/>
<reference evidence="1 2" key="1">
    <citation type="journal article" date="2016" name="Front. Microbiol.">
        <title>Microevolution Analysis of Bacillus coahuilensis Unveils Differences in Phosphorus Acquisition Strategies and Their Regulation.</title>
        <authorList>
            <person name="Gomez-Lunar Z."/>
            <person name="Hernandez-Gonzalez I."/>
            <person name="Rodriguez-Torres M.D."/>
            <person name="Souza V."/>
            <person name="Olmedo-Alvarez G."/>
        </authorList>
    </citation>
    <scope>NUCLEOTIDE SEQUENCE [LARGE SCALE GENOMIC DNA]</scope>
    <source>
        <strain evidence="2">p1.1.43</strain>
    </source>
</reference>
<dbReference type="OrthoDB" id="2678957at2"/>
<name>A0A147K869_9BACI</name>
<accession>A0A147K869</accession>
<keyword evidence="2" id="KW-1185">Reference proteome</keyword>
<organism evidence="1 2">
    <name type="scientific">Bacillus coahuilensis p1.1.43</name>
    <dbReference type="NCBI Taxonomy" id="1150625"/>
    <lineage>
        <taxon>Bacteria</taxon>
        <taxon>Bacillati</taxon>
        <taxon>Bacillota</taxon>
        <taxon>Bacilli</taxon>
        <taxon>Bacillales</taxon>
        <taxon>Bacillaceae</taxon>
        <taxon>Bacillus</taxon>
    </lineage>
</organism>
<evidence type="ECO:0000313" key="1">
    <source>
        <dbReference type="EMBL" id="KUP06374.1"/>
    </source>
</evidence>
<comment type="caution">
    <text evidence="1">The sequence shown here is derived from an EMBL/GenBank/DDBJ whole genome shotgun (WGS) entry which is preliminary data.</text>
</comment>
<dbReference type="EMBL" id="LDYG01000028">
    <property type="protein sequence ID" value="KUP06374.1"/>
    <property type="molecule type" value="Genomic_DNA"/>
</dbReference>
<proteinExistence type="predicted"/>